<dbReference type="Proteomes" id="UP000015531">
    <property type="component" value="Unassembled WGS sequence"/>
</dbReference>
<evidence type="ECO:0000313" key="1">
    <source>
        <dbReference type="EMBL" id="EQB12804.1"/>
    </source>
</evidence>
<dbReference type="EMBL" id="ATDP01000101">
    <property type="protein sequence ID" value="EQB12804.1"/>
    <property type="molecule type" value="Genomic_DNA"/>
</dbReference>
<dbReference type="PATRIC" id="fig|1331060.3.peg.3609"/>
<proteinExistence type="predicted"/>
<protein>
    <submittedName>
        <fullName evidence="1">Uncharacterized protein</fullName>
    </submittedName>
</protein>
<sequence>MLALSKLLFKRNYMRHDHVCRTGRNSRKYADRRSGTQVGG</sequence>
<name>T0IT17_9SPHN</name>
<accession>T0IT17</accession>
<keyword evidence="2" id="KW-1185">Reference proteome</keyword>
<reference evidence="1 2" key="1">
    <citation type="journal article" date="2013" name="Genome Announc.">
        <title>Draft Genome Sequence of Sphingobium lactosutens Strain DS20T, Isolated from a Hexachlorocyclohexane Dumpsite.</title>
        <authorList>
            <person name="Kumar R."/>
            <person name="Dwivedi V."/>
            <person name="Negi V."/>
            <person name="Khurana J.P."/>
            <person name="Lal R."/>
        </authorList>
    </citation>
    <scope>NUCLEOTIDE SEQUENCE [LARGE SCALE GENOMIC DNA]</scope>
    <source>
        <strain evidence="1 2">DS20</strain>
    </source>
</reference>
<gene>
    <name evidence="1" type="ORF">RLDS_18695</name>
</gene>
<dbReference type="AlphaFoldDB" id="T0IT17"/>
<organism evidence="1 2">
    <name type="scientific">Sphingobium lactosutens DS20</name>
    <dbReference type="NCBI Taxonomy" id="1331060"/>
    <lineage>
        <taxon>Bacteria</taxon>
        <taxon>Pseudomonadati</taxon>
        <taxon>Pseudomonadota</taxon>
        <taxon>Alphaproteobacteria</taxon>
        <taxon>Sphingomonadales</taxon>
        <taxon>Sphingomonadaceae</taxon>
        <taxon>Sphingobium</taxon>
    </lineage>
</organism>
<comment type="caution">
    <text evidence="1">The sequence shown here is derived from an EMBL/GenBank/DDBJ whole genome shotgun (WGS) entry which is preliminary data.</text>
</comment>
<evidence type="ECO:0000313" key="2">
    <source>
        <dbReference type="Proteomes" id="UP000015531"/>
    </source>
</evidence>